<keyword evidence="1" id="KW-0472">Membrane</keyword>
<feature type="transmembrane region" description="Helical" evidence="1">
    <location>
        <begin position="76"/>
        <end position="93"/>
    </location>
</feature>
<keyword evidence="1" id="KW-0812">Transmembrane</keyword>
<feature type="transmembrane region" description="Helical" evidence="1">
    <location>
        <begin position="113"/>
        <end position="130"/>
    </location>
</feature>
<keyword evidence="3" id="KW-1185">Reference proteome</keyword>
<dbReference type="EMBL" id="JAYKLX010000004">
    <property type="protein sequence ID" value="MEB3345741.1"/>
    <property type="molecule type" value="Genomic_DNA"/>
</dbReference>
<accession>A0ABU5ZV67</accession>
<organism evidence="2 3">
    <name type="scientific">Aquimarina gracilis</name>
    <dbReference type="NCBI Taxonomy" id="874422"/>
    <lineage>
        <taxon>Bacteria</taxon>
        <taxon>Pseudomonadati</taxon>
        <taxon>Bacteroidota</taxon>
        <taxon>Flavobacteriia</taxon>
        <taxon>Flavobacteriales</taxon>
        <taxon>Flavobacteriaceae</taxon>
        <taxon>Aquimarina</taxon>
    </lineage>
</organism>
<name>A0ABU5ZV67_9FLAO</name>
<protein>
    <recommendedName>
        <fullName evidence="4">VanZ like protein</fullName>
    </recommendedName>
</protein>
<comment type="caution">
    <text evidence="2">The sequence shown here is derived from an EMBL/GenBank/DDBJ whole genome shotgun (WGS) entry which is preliminary data.</text>
</comment>
<dbReference type="Proteomes" id="UP001327027">
    <property type="component" value="Unassembled WGS sequence"/>
</dbReference>
<gene>
    <name evidence="2" type="ORF">U6A24_09730</name>
</gene>
<dbReference type="RefSeq" id="WP_324179772.1">
    <property type="nucleotide sequence ID" value="NZ_BAABAW010000007.1"/>
</dbReference>
<evidence type="ECO:0000313" key="2">
    <source>
        <dbReference type="EMBL" id="MEB3345741.1"/>
    </source>
</evidence>
<sequence length="138" mass="15812">MRDLIKLARVQLITLVPFIFFKAVRPYVLKNDYPEFANIFVLSFPNFCEGIIGVMTVTMISLVIHHKLGSSKISISENYIYIIATLLSAVYVLLQEFRIHNLGGNNVFDPYDVVFSIIGLIIGYILLIKIKPRFRNTE</sequence>
<evidence type="ECO:0008006" key="4">
    <source>
        <dbReference type="Google" id="ProtNLM"/>
    </source>
</evidence>
<evidence type="ECO:0000313" key="3">
    <source>
        <dbReference type="Proteomes" id="UP001327027"/>
    </source>
</evidence>
<evidence type="ECO:0000256" key="1">
    <source>
        <dbReference type="SAM" id="Phobius"/>
    </source>
</evidence>
<reference evidence="2 3" key="1">
    <citation type="journal article" date="2013" name="Int. J. Syst. Evol. Microbiol.">
        <title>Aquimarina gracilis sp. nov., isolated from the gut microflora of a mussel, Mytilus coruscus, and emended description of Aquimarina spongiae.</title>
        <authorList>
            <person name="Park S.C."/>
            <person name="Choe H.N."/>
            <person name="Baik K.S."/>
            <person name="Seong C.N."/>
        </authorList>
    </citation>
    <scope>NUCLEOTIDE SEQUENCE [LARGE SCALE GENOMIC DNA]</scope>
    <source>
        <strain evidence="2 3">PSC32</strain>
    </source>
</reference>
<proteinExistence type="predicted"/>
<keyword evidence="1" id="KW-1133">Transmembrane helix</keyword>
<feature type="transmembrane region" description="Helical" evidence="1">
    <location>
        <begin position="36"/>
        <end position="64"/>
    </location>
</feature>